<keyword evidence="5 7" id="KW-0326">Glycosidase</keyword>
<dbReference type="Pfam" id="PF00933">
    <property type="entry name" value="Glyco_hydro_3"/>
    <property type="match status" value="1"/>
</dbReference>
<dbReference type="NCBIfam" id="NF003740">
    <property type="entry name" value="PRK05337.1"/>
    <property type="match status" value="1"/>
</dbReference>
<dbReference type="EMBL" id="JBHTFQ010000003">
    <property type="protein sequence ID" value="MFC7703989.1"/>
    <property type="molecule type" value="Genomic_DNA"/>
</dbReference>
<dbReference type="Proteomes" id="UP001596516">
    <property type="component" value="Unassembled WGS sequence"/>
</dbReference>
<dbReference type="Gene3D" id="3.20.20.300">
    <property type="entry name" value="Glycoside hydrolase, family 3, N-terminal domain"/>
    <property type="match status" value="1"/>
</dbReference>
<dbReference type="InterPro" id="IPR017853">
    <property type="entry name" value="GH"/>
</dbReference>
<evidence type="ECO:0000313" key="7">
    <source>
        <dbReference type="EMBL" id="MFC7703989.1"/>
    </source>
</evidence>
<name>A0ABW2UH43_9RHOB</name>
<evidence type="ECO:0000256" key="5">
    <source>
        <dbReference type="ARBA" id="ARBA00023295"/>
    </source>
</evidence>
<evidence type="ECO:0000313" key="8">
    <source>
        <dbReference type="Proteomes" id="UP001596516"/>
    </source>
</evidence>
<dbReference type="InterPro" id="IPR036962">
    <property type="entry name" value="Glyco_hydro_3_N_sf"/>
</dbReference>
<evidence type="ECO:0000256" key="2">
    <source>
        <dbReference type="ARBA" id="ARBA00005336"/>
    </source>
</evidence>
<dbReference type="GO" id="GO:0004563">
    <property type="term" value="F:beta-N-acetylhexosaminidase activity"/>
    <property type="evidence" value="ECO:0007669"/>
    <property type="project" value="UniProtKB-EC"/>
</dbReference>
<evidence type="ECO:0000259" key="6">
    <source>
        <dbReference type="Pfam" id="PF00933"/>
    </source>
</evidence>
<keyword evidence="4 7" id="KW-0378">Hydrolase</keyword>
<evidence type="ECO:0000256" key="4">
    <source>
        <dbReference type="ARBA" id="ARBA00022801"/>
    </source>
</evidence>
<gene>
    <name evidence="7" type="primary">nagZ</name>
    <name evidence="7" type="ORF">ACFQXB_07265</name>
</gene>
<evidence type="ECO:0000256" key="3">
    <source>
        <dbReference type="ARBA" id="ARBA00012663"/>
    </source>
</evidence>
<dbReference type="InterPro" id="IPR001764">
    <property type="entry name" value="Glyco_hydro_3_N"/>
</dbReference>
<dbReference type="PANTHER" id="PTHR30480:SF13">
    <property type="entry name" value="BETA-HEXOSAMINIDASE"/>
    <property type="match status" value="1"/>
</dbReference>
<proteinExistence type="inferred from homology"/>
<comment type="similarity">
    <text evidence="2">Belongs to the glycosyl hydrolase 3 family.</text>
</comment>
<keyword evidence="8" id="KW-1185">Reference proteome</keyword>
<reference evidence="8" key="1">
    <citation type="journal article" date="2019" name="Int. J. Syst. Evol. Microbiol.">
        <title>The Global Catalogue of Microorganisms (GCM) 10K type strain sequencing project: providing services to taxonomists for standard genome sequencing and annotation.</title>
        <authorList>
            <consortium name="The Broad Institute Genomics Platform"/>
            <consortium name="The Broad Institute Genome Sequencing Center for Infectious Disease"/>
            <person name="Wu L."/>
            <person name="Ma J."/>
        </authorList>
    </citation>
    <scope>NUCLEOTIDE SEQUENCE [LARGE SCALE GENOMIC DNA]</scope>
    <source>
        <strain evidence="8">CGMCC 1.12750</strain>
    </source>
</reference>
<dbReference type="RefSeq" id="WP_377401394.1">
    <property type="nucleotide sequence ID" value="NZ_JBHTFQ010000003.1"/>
</dbReference>
<dbReference type="EC" id="3.2.1.52" evidence="3"/>
<sequence length="332" mass="34937">MPGATILGCAGLALGPEEAAFFREADPWGFILFARNIETPDQLRRLTADLRSTVGREAPVLIDQEGGRVQRLRPPHWRQWLPPLEALARAGGDPRAMWLRYRLIAAELHAVGVDVNCAPMADVAGAETHPFLRDRCYGETVAAVVAAARAAAEGLLAGGVLPVLKHIPGHGRATADSHLDLPVVAADAATLRSTDFAAFTALNDLPMAMTAHIVYAALDDLPATCSPRMMALLREEIGFDGLIMSDDISMQALSGTLGARSGAALAAGCDVVLHCNGNLAEMQEVAGASGNMTEAAATRADRALAARRPPEPVDIIALERELAALTGEQGHG</sequence>
<comment type="catalytic activity">
    <reaction evidence="1">
        <text>Hydrolysis of terminal non-reducing N-acetyl-D-hexosamine residues in N-acetyl-beta-D-hexosaminides.</text>
        <dbReference type="EC" id="3.2.1.52"/>
    </reaction>
</comment>
<dbReference type="PANTHER" id="PTHR30480">
    <property type="entry name" value="BETA-HEXOSAMINIDASE-RELATED"/>
    <property type="match status" value="1"/>
</dbReference>
<dbReference type="InterPro" id="IPR050226">
    <property type="entry name" value="NagZ_Beta-hexosaminidase"/>
</dbReference>
<dbReference type="InterPro" id="IPR019800">
    <property type="entry name" value="Glyco_hydro_3_AS"/>
</dbReference>
<dbReference type="SUPFAM" id="SSF51445">
    <property type="entry name" value="(Trans)glycosidases"/>
    <property type="match status" value="1"/>
</dbReference>
<comment type="caution">
    <text evidence="7">The sequence shown here is derived from an EMBL/GenBank/DDBJ whole genome shotgun (WGS) entry which is preliminary data.</text>
</comment>
<evidence type="ECO:0000256" key="1">
    <source>
        <dbReference type="ARBA" id="ARBA00001231"/>
    </source>
</evidence>
<dbReference type="PROSITE" id="PS00775">
    <property type="entry name" value="GLYCOSYL_HYDROL_F3"/>
    <property type="match status" value="1"/>
</dbReference>
<organism evidence="7 8">
    <name type="scientific">Plastorhodobacter daqingensis</name>
    <dbReference type="NCBI Taxonomy" id="1387281"/>
    <lineage>
        <taxon>Bacteria</taxon>
        <taxon>Pseudomonadati</taxon>
        <taxon>Pseudomonadota</taxon>
        <taxon>Alphaproteobacteria</taxon>
        <taxon>Rhodobacterales</taxon>
        <taxon>Paracoccaceae</taxon>
        <taxon>Plastorhodobacter</taxon>
    </lineage>
</organism>
<protein>
    <recommendedName>
        <fullName evidence="3">beta-N-acetylhexosaminidase</fullName>
        <ecNumber evidence="3">3.2.1.52</ecNumber>
    </recommendedName>
</protein>
<feature type="domain" description="Glycoside hydrolase family 3 N-terminal" evidence="6">
    <location>
        <begin position="29"/>
        <end position="295"/>
    </location>
</feature>
<accession>A0ABW2UH43</accession>